<protein>
    <submittedName>
        <fullName evidence="7">LysE family translocator</fullName>
    </submittedName>
</protein>
<organism evidence="7 8">
    <name type="scientific">Hydrogenovibrio thermophilus</name>
    <dbReference type="NCBI Taxonomy" id="265883"/>
    <lineage>
        <taxon>Bacteria</taxon>
        <taxon>Pseudomonadati</taxon>
        <taxon>Pseudomonadota</taxon>
        <taxon>Gammaproteobacteria</taxon>
        <taxon>Thiotrichales</taxon>
        <taxon>Piscirickettsiaceae</taxon>
        <taxon>Hydrogenovibrio</taxon>
    </lineage>
</organism>
<dbReference type="GO" id="GO:0005886">
    <property type="term" value="C:plasma membrane"/>
    <property type="evidence" value="ECO:0007669"/>
    <property type="project" value="UniProtKB-SubCell"/>
</dbReference>
<feature type="transmembrane region" description="Helical" evidence="6">
    <location>
        <begin position="192"/>
        <end position="209"/>
    </location>
</feature>
<keyword evidence="2" id="KW-1003">Cell membrane</keyword>
<feature type="transmembrane region" description="Helical" evidence="6">
    <location>
        <begin position="74"/>
        <end position="95"/>
    </location>
</feature>
<evidence type="ECO:0000313" key="8">
    <source>
        <dbReference type="Proteomes" id="UP000285478"/>
    </source>
</evidence>
<comment type="subcellular location">
    <subcellularLocation>
        <location evidence="1">Cell membrane</location>
        <topology evidence="1">Multi-pass membrane protein</topology>
    </subcellularLocation>
</comment>
<sequence>MTFQLTFDIWLAMGAVLLIMALMPSLSVLLVTSRSSLFGMRHGLATAAGIVSADLLFTLVALFGLKWLADHFELGFRLLTYLGGGYLIWLGVQLLRRPPEQKPVTQTTHATLTASFGLGLLFTLGDQKAILFYFGFFPAFVPMEQLETGDILLILFLTLVTVGGAKALYAVSAARATILLRPRRQDLIRRTAASVFLLIGVYLIIATTLEWR</sequence>
<gene>
    <name evidence="7" type="ORF">EPV75_00145</name>
</gene>
<dbReference type="PANTHER" id="PTHR30086">
    <property type="entry name" value="ARGININE EXPORTER PROTEIN ARGO"/>
    <property type="match status" value="1"/>
</dbReference>
<reference evidence="7 8" key="1">
    <citation type="journal article" date="2018" name="Environ. Microbiol.">
        <title>Genomes of ubiquitous marine and hypersaline Hydrogenovibrio, Thiomicrorhabdus and Thiomicrospira spp. encode a diversity of mechanisms to sustain chemolithoautotrophy in heterogeneous environments.</title>
        <authorList>
            <person name="Scott K.M."/>
            <person name="Williams J."/>
            <person name="Porter C.M.B."/>
            <person name="Russel S."/>
            <person name="Harmer T.L."/>
            <person name="Paul J.H."/>
            <person name="Antonen K.M."/>
            <person name="Bridges M.K."/>
            <person name="Camper G.J."/>
            <person name="Campla C.K."/>
            <person name="Casella L.G."/>
            <person name="Chase E."/>
            <person name="Conrad J.W."/>
            <person name="Cruz M.C."/>
            <person name="Dunlap D.S."/>
            <person name="Duran L."/>
            <person name="Fahsbender E.M."/>
            <person name="Goldsmith D.B."/>
            <person name="Keeley R.F."/>
            <person name="Kondoff M.R."/>
            <person name="Kussy B.I."/>
            <person name="Lane M.K."/>
            <person name="Lawler S."/>
            <person name="Leigh B.A."/>
            <person name="Lewis C."/>
            <person name="Lostal L.M."/>
            <person name="Marking D."/>
            <person name="Mancera P.A."/>
            <person name="McClenthan E.C."/>
            <person name="McIntyre E.A."/>
            <person name="Mine J.A."/>
            <person name="Modi S."/>
            <person name="Moore B.D."/>
            <person name="Morgan W.A."/>
            <person name="Nelson K.M."/>
            <person name="Nguyen K.N."/>
            <person name="Ogburn N."/>
            <person name="Parrino D.G."/>
            <person name="Pedapudi A.D."/>
            <person name="Pelham R.P."/>
            <person name="Preece A.M."/>
            <person name="Rampersad E.A."/>
            <person name="Richardson J.C."/>
            <person name="Rodgers C.M."/>
            <person name="Schaffer B.L."/>
            <person name="Sheridan N.E."/>
            <person name="Solone M.R."/>
            <person name="Staley Z.R."/>
            <person name="Tabuchi M."/>
            <person name="Waide R.J."/>
            <person name="Wanjugi P.W."/>
            <person name="Young S."/>
            <person name="Clum A."/>
            <person name="Daum C."/>
            <person name="Huntemann M."/>
            <person name="Ivanova N."/>
            <person name="Kyrpides N."/>
            <person name="Mikhailova N."/>
            <person name="Palaniappan K."/>
            <person name="Pillay M."/>
            <person name="Reddy T.B.K."/>
            <person name="Shapiro N."/>
            <person name="Stamatis D."/>
            <person name="Varghese N."/>
            <person name="Woyke T."/>
            <person name="Boden R."/>
            <person name="Freyermuth S.K."/>
            <person name="Kerfeld C.A."/>
        </authorList>
    </citation>
    <scope>NUCLEOTIDE SEQUENCE [LARGE SCALE GENOMIC DNA]</scope>
    <source>
        <strain evidence="7 8">JR-2</strain>
    </source>
</reference>
<feature type="transmembrane region" description="Helical" evidence="6">
    <location>
        <begin position="116"/>
        <end position="139"/>
    </location>
</feature>
<dbReference type="GO" id="GO:0015171">
    <property type="term" value="F:amino acid transmembrane transporter activity"/>
    <property type="evidence" value="ECO:0007669"/>
    <property type="project" value="TreeGrafter"/>
</dbReference>
<evidence type="ECO:0000256" key="3">
    <source>
        <dbReference type="ARBA" id="ARBA00022692"/>
    </source>
</evidence>
<evidence type="ECO:0000256" key="1">
    <source>
        <dbReference type="ARBA" id="ARBA00004651"/>
    </source>
</evidence>
<dbReference type="EMBL" id="CP035033">
    <property type="protein sequence ID" value="QAB14193.1"/>
    <property type="molecule type" value="Genomic_DNA"/>
</dbReference>
<keyword evidence="3 6" id="KW-0812">Transmembrane</keyword>
<dbReference type="KEGG" id="htr:EPV75_00145"/>
<name>A0A451G412_9GAMM</name>
<dbReference type="InterPro" id="IPR001123">
    <property type="entry name" value="LeuE-type"/>
</dbReference>
<feature type="transmembrane region" description="Helical" evidence="6">
    <location>
        <begin position="44"/>
        <end position="68"/>
    </location>
</feature>
<evidence type="ECO:0000256" key="4">
    <source>
        <dbReference type="ARBA" id="ARBA00022989"/>
    </source>
</evidence>
<evidence type="ECO:0000256" key="2">
    <source>
        <dbReference type="ARBA" id="ARBA00022475"/>
    </source>
</evidence>
<accession>A0A451G412</accession>
<dbReference type="AlphaFoldDB" id="A0A451G412"/>
<keyword evidence="8" id="KW-1185">Reference proteome</keyword>
<feature type="transmembrane region" description="Helical" evidence="6">
    <location>
        <begin position="151"/>
        <end position="171"/>
    </location>
</feature>
<dbReference type="Proteomes" id="UP000285478">
    <property type="component" value="Chromosome"/>
</dbReference>
<dbReference type="PANTHER" id="PTHR30086:SF20">
    <property type="entry name" value="ARGININE EXPORTER PROTEIN ARGO-RELATED"/>
    <property type="match status" value="1"/>
</dbReference>
<keyword evidence="4 6" id="KW-1133">Transmembrane helix</keyword>
<evidence type="ECO:0000256" key="6">
    <source>
        <dbReference type="SAM" id="Phobius"/>
    </source>
</evidence>
<proteinExistence type="predicted"/>
<dbReference type="Pfam" id="PF01810">
    <property type="entry name" value="LysE"/>
    <property type="match status" value="1"/>
</dbReference>
<feature type="transmembrane region" description="Helical" evidence="6">
    <location>
        <begin position="12"/>
        <end position="32"/>
    </location>
</feature>
<evidence type="ECO:0000313" key="7">
    <source>
        <dbReference type="EMBL" id="QAB14193.1"/>
    </source>
</evidence>
<evidence type="ECO:0000256" key="5">
    <source>
        <dbReference type="ARBA" id="ARBA00023136"/>
    </source>
</evidence>
<dbReference type="RefSeq" id="WP_128384052.1">
    <property type="nucleotide sequence ID" value="NZ_CP035033.1"/>
</dbReference>
<keyword evidence="5 6" id="KW-0472">Membrane</keyword>